<keyword evidence="3" id="KW-1003">Cell membrane</keyword>
<protein>
    <submittedName>
        <fullName evidence="9">ABC transporter permease</fullName>
    </submittedName>
</protein>
<comment type="subcellular location">
    <subcellularLocation>
        <location evidence="1">Cell membrane</location>
        <topology evidence="1">Multi-pass membrane protein</topology>
    </subcellularLocation>
</comment>
<gene>
    <name evidence="9" type="ORF">JZ786_19220</name>
</gene>
<evidence type="ECO:0000256" key="3">
    <source>
        <dbReference type="ARBA" id="ARBA00022475"/>
    </source>
</evidence>
<keyword evidence="5 7" id="KW-1133">Transmembrane helix</keyword>
<keyword evidence="2" id="KW-0813">Transport</keyword>
<dbReference type="PANTHER" id="PTHR43163:SF6">
    <property type="entry name" value="DIPEPTIDE TRANSPORT SYSTEM PERMEASE PROTEIN DPPB-RELATED"/>
    <property type="match status" value="1"/>
</dbReference>
<name>A0A9X7VXC9_9BACL</name>
<dbReference type="GO" id="GO:0055085">
    <property type="term" value="P:transmembrane transport"/>
    <property type="evidence" value="ECO:0007669"/>
    <property type="project" value="InterPro"/>
</dbReference>
<evidence type="ECO:0000256" key="6">
    <source>
        <dbReference type="ARBA" id="ARBA00023136"/>
    </source>
</evidence>
<evidence type="ECO:0000313" key="10">
    <source>
        <dbReference type="Proteomes" id="UP000663505"/>
    </source>
</evidence>
<proteinExistence type="predicted"/>
<feature type="transmembrane region" description="Helical" evidence="7">
    <location>
        <begin position="68"/>
        <end position="87"/>
    </location>
</feature>
<feature type="domain" description="ABC transmembrane type-1" evidence="8">
    <location>
        <begin position="99"/>
        <end position="169"/>
    </location>
</feature>
<accession>A0A9X7VXC9</accession>
<evidence type="ECO:0000259" key="8">
    <source>
        <dbReference type="PROSITE" id="PS50928"/>
    </source>
</evidence>
<keyword evidence="10" id="KW-1185">Reference proteome</keyword>
<dbReference type="KEGG" id="afx:JZ786_19220"/>
<dbReference type="SUPFAM" id="SSF161098">
    <property type="entry name" value="MetI-like"/>
    <property type="match status" value="1"/>
</dbReference>
<dbReference type="EMBL" id="CP071182">
    <property type="protein sequence ID" value="QSO46570.1"/>
    <property type="molecule type" value="Genomic_DNA"/>
</dbReference>
<evidence type="ECO:0000256" key="7">
    <source>
        <dbReference type="SAM" id="Phobius"/>
    </source>
</evidence>
<feature type="transmembrane region" description="Helical" evidence="7">
    <location>
        <begin position="99"/>
        <end position="126"/>
    </location>
</feature>
<sequence>MRYFLNRLIFFVISLWAAVTINFALPRMMPGNPALAMFAKFQGQMQPQALKALELQFGFSDKPLYQQYFTYLKGLVTGHWGLSFTYYPTPVTTVIHDSLPWTIGLVGIAMILSVFLGTALGTFISWRRGGILDSILPPVTMFFQAVPYFWMALLLLFVFGFNLVRQEVS</sequence>
<evidence type="ECO:0000256" key="1">
    <source>
        <dbReference type="ARBA" id="ARBA00004651"/>
    </source>
</evidence>
<keyword evidence="6 7" id="KW-0472">Membrane</keyword>
<dbReference type="Pfam" id="PF19300">
    <property type="entry name" value="BPD_transp_1_N"/>
    <property type="match status" value="1"/>
</dbReference>
<dbReference type="InterPro" id="IPR000515">
    <property type="entry name" value="MetI-like"/>
</dbReference>
<dbReference type="Gene3D" id="1.10.3720.10">
    <property type="entry name" value="MetI-like"/>
    <property type="match status" value="1"/>
</dbReference>
<feature type="transmembrane region" description="Helical" evidence="7">
    <location>
        <begin position="146"/>
        <end position="164"/>
    </location>
</feature>
<organism evidence="9 10">
    <name type="scientific">Alicyclobacillus mengziensis</name>
    <dbReference type="NCBI Taxonomy" id="2931921"/>
    <lineage>
        <taxon>Bacteria</taxon>
        <taxon>Bacillati</taxon>
        <taxon>Bacillota</taxon>
        <taxon>Bacilli</taxon>
        <taxon>Bacillales</taxon>
        <taxon>Alicyclobacillaceae</taxon>
        <taxon>Alicyclobacillus</taxon>
    </lineage>
</organism>
<dbReference type="InterPro" id="IPR035906">
    <property type="entry name" value="MetI-like_sf"/>
</dbReference>
<reference evidence="9 10" key="1">
    <citation type="submission" date="2021-02" db="EMBL/GenBank/DDBJ databases">
        <title>Alicyclobacillus curvatus sp. nov. and Alicyclobacillus mengziensis sp. nov., two acidophilic bacteria isolated from acid mine drainage.</title>
        <authorList>
            <person name="Huang Y."/>
        </authorList>
    </citation>
    <scope>NUCLEOTIDE SEQUENCE [LARGE SCALE GENOMIC DNA]</scope>
    <source>
        <strain evidence="9 10">S30H14</strain>
    </source>
</reference>
<dbReference type="AlphaFoldDB" id="A0A9X7VXC9"/>
<dbReference type="RefSeq" id="WP_206655936.1">
    <property type="nucleotide sequence ID" value="NZ_CP071182.1"/>
</dbReference>
<dbReference type="PANTHER" id="PTHR43163">
    <property type="entry name" value="DIPEPTIDE TRANSPORT SYSTEM PERMEASE PROTEIN DPPB-RELATED"/>
    <property type="match status" value="1"/>
</dbReference>
<evidence type="ECO:0000256" key="5">
    <source>
        <dbReference type="ARBA" id="ARBA00022989"/>
    </source>
</evidence>
<evidence type="ECO:0000256" key="4">
    <source>
        <dbReference type="ARBA" id="ARBA00022692"/>
    </source>
</evidence>
<evidence type="ECO:0000256" key="2">
    <source>
        <dbReference type="ARBA" id="ARBA00022448"/>
    </source>
</evidence>
<dbReference type="Proteomes" id="UP000663505">
    <property type="component" value="Chromosome"/>
</dbReference>
<keyword evidence="4 7" id="KW-0812">Transmembrane</keyword>
<dbReference type="PROSITE" id="PS50928">
    <property type="entry name" value="ABC_TM1"/>
    <property type="match status" value="1"/>
</dbReference>
<evidence type="ECO:0000313" key="9">
    <source>
        <dbReference type="EMBL" id="QSO46570.1"/>
    </source>
</evidence>
<dbReference type="InterPro" id="IPR045621">
    <property type="entry name" value="BPD_transp_1_N"/>
</dbReference>
<dbReference type="GO" id="GO:0005886">
    <property type="term" value="C:plasma membrane"/>
    <property type="evidence" value="ECO:0007669"/>
    <property type="project" value="UniProtKB-SubCell"/>
</dbReference>